<evidence type="ECO:0000313" key="10">
    <source>
        <dbReference type="EMBL" id="MBP2000929.1"/>
    </source>
</evidence>
<evidence type="ECO:0000259" key="9">
    <source>
        <dbReference type="PROSITE" id="PS50850"/>
    </source>
</evidence>
<dbReference type="Gene3D" id="1.20.1720.10">
    <property type="entry name" value="Multidrug resistance protein D"/>
    <property type="match status" value="1"/>
</dbReference>
<feature type="transmembrane region" description="Helical" evidence="8">
    <location>
        <begin position="58"/>
        <end position="77"/>
    </location>
</feature>
<feature type="transmembrane region" description="Helical" evidence="8">
    <location>
        <begin position="227"/>
        <end position="250"/>
    </location>
</feature>
<reference evidence="10 11" key="1">
    <citation type="submission" date="2021-03" db="EMBL/GenBank/DDBJ databases">
        <title>Genomic Encyclopedia of Type Strains, Phase IV (KMG-IV): sequencing the most valuable type-strain genomes for metagenomic binning, comparative biology and taxonomic classification.</title>
        <authorList>
            <person name="Goeker M."/>
        </authorList>
    </citation>
    <scope>NUCLEOTIDE SEQUENCE [LARGE SCALE GENOMIC DNA]</scope>
    <source>
        <strain evidence="10 11">DSM 26806</strain>
    </source>
</reference>
<gene>
    <name evidence="10" type="ORF">J2Z69_001972</name>
</gene>
<dbReference type="InterPro" id="IPR020846">
    <property type="entry name" value="MFS_dom"/>
</dbReference>
<accession>A0ABS4JGT4</accession>
<name>A0ABS4JGT4_9BACL</name>
<dbReference type="CDD" id="cd17320">
    <property type="entry name" value="MFS_MdfA_MDR_like"/>
    <property type="match status" value="1"/>
</dbReference>
<evidence type="ECO:0000256" key="2">
    <source>
        <dbReference type="ARBA" id="ARBA00006236"/>
    </source>
</evidence>
<dbReference type="NCBIfam" id="TIGR00710">
    <property type="entry name" value="efflux_Bcr_CflA"/>
    <property type="match status" value="1"/>
</dbReference>
<keyword evidence="3 8" id="KW-0813">Transport</keyword>
<keyword evidence="7 8" id="KW-0472">Membrane</keyword>
<dbReference type="PRINTS" id="PR01035">
    <property type="entry name" value="TCRTETA"/>
</dbReference>
<protein>
    <recommendedName>
        <fullName evidence="8">Bcr/CflA family efflux transporter</fullName>
    </recommendedName>
</protein>
<dbReference type="PANTHER" id="PTHR23502:SF132">
    <property type="entry name" value="POLYAMINE TRANSPORTER 2-RELATED"/>
    <property type="match status" value="1"/>
</dbReference>
<keyword evidence="5 8" id="KW-0812">Transmembrane</keyword>
<dbReference type="EMBL" id="JAGGLD010000003">
    <property type="protein sequence ID" value="MBP2000929.1"/>
    <property type="molecule type" value="Genomic_DNA"/>
</dbReference>
<feature type="transmembrane region" description="Helical" evidence="8">
    <location>
        <begin position="381"/>
        <end position="402"/>
    </location>
</feature>
<organism evidence="10 11">
    <name type="scientific">Paenibacillus shirakamiensis</name>
    <dbReference type="NCBI Taxonomy" id="1265935"/>
    <lineage>
        <taxon>Bacteria</taxon>
        <taxon>Bacillati</taxon>
        <taxon>Bacillota</taxon>
        <taxon>Bacilli</taxon>
        <taxon>Bacillales</taxon>
        <taxon>Paenibacillaceae</taxon>
        <taxon>Paenibacillus</taxon>
    </lineage>
</organism>
<evidence type="ECO:0000256" key="4">
    <source>
        <dbReference type="ARBA" id="ARBA00022475"/>
    </source>
</evidence>
<comment type="caution">
    <text evidence="10">The sequence shown here is derived from an EMBL/GenBank/DDBJ whole genome shotgun (WGS) entry which is preliminary data.</text>
</comment>
<dbReference type="InterPro" id="IPR001958">
    <property type="entry name" value="Tet-R_TetA/multi-R_MdtG-like"/>
</dbReference>
<dbReference type="RefSeq" id="WP_245339165.1">
    <property type="nucleotide sequence ID" value="NZ_JAGGLD010000003.1"/>
</dbReference>
<dbReference type="Pfam" id="PF07690">
    <property type="entry name" value="MFS_1"/>
    <property type="match status" value="1"/>
</dbReference>
<feature type="transmembrane region" description="Helical" evidence="8">
    <location>
        <begin position="293"/>
        <end position="315"/>
    </location>
</feature>
<feature type="transmembrane region" description="Helical" evidence="8">
    <location>
        <begin position="114"/>
        <end position="135"/>
    </location>
</feature>
<feature type="transmembrane region" description="Helical" evidence="8">
    <location>
        <begin position="321"/>
        <end position="344"/>
    </location>
</feature>
<comment type="similarity">
    <text evidence="2 8">Belongs to the major facilitator superfamily. Bcr/CmlA family.</text>
</comment>
<dbReference type="InterPro" id="IPR004812">
    <property type="entry name" value="Efflux_drug-R_Bcr/CmlA"/>
</dbReference>
<evidence type="ECO:0000313" key="11">
    <source>
        <dbReference type="Proteomes" id="UP001519288"/>
    </source>
</evidence>
<keyword evidence="11" id="KW-1185">Reference proteome</keyword>
<evidence type="ECO:0000256" key="3">
    <source>
        <dbReference type="ARBA" id="ARBA00022448"/>
    </source>
</evidence>
<proteinExistence type="inferred from homology"/>
<evidence type="ECO:0000256" key="8">
    <source>
        <dbReference type="RuleBase" id="RU365088"/>
    </source>
</evidence>
<keyword evidence="4 8" id="KW-1003">Cell membrane</keyword>
<feature type="domain" description="Major facilitator superfamily (MFS) profile" evidence="9">
    <location>
        <begin position="20"/>
        <end position="407"/>
    </location>
</feature>
<evidence type="ECO:0000256" key="1">
    <source>
        <dbReference type="ARBA" id="ARBA00004651"/>
    </source>
</evidence>
<feature type="transmembrane region" description="Helical" evidence="8">
    <location>
        <begin position="262"/>
        <end position="281"/>
    </location>
</feature>
<feature type="transmembrane region" description="Helical" evidence="8">
    <location>
        <begin position="21"/>
        <end position="38"/>
    </location>
</feature>
<comment type="subcellular location">
    <subcellularLocation>
        <location evidence="1 8">Cell membrane</location>
        <topology evidence="1 8">Multi-pass membrane protein</topology>
    </subcellularLocation>
</comment>
<evidence type="ECO:0000256" key="6">
    <source>
        <dbReference type="ARBA" id="ARBA00022989"/>
    </source>
</evidence>
<dbReference type="Proteomes" id="UP001519288">
    <property type="component" value="Unassembled WGS sequence"/>
</dbReference>
<dbReference type="PANTHER" id="PTHR23502">
    <property type="entry name" value="MAJOR FACILITATOR SUPERFAMILY"/>
    <property type="match status" value="1"/>
</dbReference>
<evidence type="ECO:0000256" key="5">
    <source>
        <dbReference type="ARBA" id="ARBA00022692"/>
    </source>
</evidence>
<sequence length="408" mass="43236">MNEATTFKNKPVIQLTKFRRLWIAILLGSLSAFGPLSIDMYLPSLPKLTADLGTSESLTQFTLTAFLLGLALGQLVVGPLSDIKGRRSPLIISLILYAVSSLLCAFAPTIETLVALRFIQGLSGAAGIVLSKAVVRDLYSGTELTKFFSLLMLINGAAPILAPLIGGQLLRIFPWRGVFVVLFAVGVLMLLLVILGLPETLPKHLRVAGGWKQTMTTFGRLIRNRVFMGYTLAQGLISAAMFAYISGSSFVMQNVYGVTPQVYSLIFAVNGIGIIFASQLTGRLAGRVREKTLFVTGLIIAGVGSTVLLIDIIFTSHILGVLIPLFFVIASVGMVGTSGFPLAMRDQQDAAGSASALLGLLPFILGAACAPLVGIGGGGSALPMGIVMITANLLGILGYYLLVHRARH</sequence>
<feature type="transmembrane region" description="Helical" evidence="8">
    <location>
        <begin position="177"/>
        <end position="197"/>
    </location>
</feature>
<dbReference type="InterPro" id="IPR036259">
    <property type="entry name" value="MFS_trans_sf"/>
</dbReference>
<feature type="transmembrane region" description="Helical" evidence="8">
    <location>
        <begin position="89"/>
        <end position="108"/>
    </location>
</feature>
<feature type="transmembrane region" description="Helical" evidence="8">
    <location>
        <begin position="147"/>
        <end position="165"/>
    </location>
</feature>
<dbReference type="SUPFAM" id="SSF103473">
    <property type="entry name" value="MFS general substrate transporter"/>
    <property type="match status" value="1"/>
</dbReference>
<feature type="transmembrane region" description="Helical" evidence="8">
    <location>
        <begin position="356"/>
        <end position="375"/>
    </location>
</feature>
<evidence type="ECO:0000256" key="7">
    <source>
        <dbReference type="ARBA" id="ARBA00023136"/>
    </source>
</evidence>
<dbReference type="InterPro" id="IPR011701">
    <property type="entry name" value="MFS"/>
</dbReference>
<keyword evidence="6 8" id="KW-1133">Transmembrane helix</keyword>
<dbReference type="PROSITE" id="PS50850">
    <property type="entry name" value="MFS"/>
    <property type="match status" value="1"/>
</dbReference>